<dbReference type="Proteomes" id="UP000281553">
    <property type="component" value="Unassembled WGS sequence"/>
</dbReference>
<gene>
    <name evidence="1" type="ORF">DILT_LOCUS17158</name>
</gene>
<keyword evidence="2" id="KW-1185">Reference proteome</keyword>
<organism evidence="1 2">
    <name type="scientific">Dibothriocephalus latus</name>
    <name type="common">Fish tapeworm</name>
    <name type="synonym">Diphyllobothrium latum</name>
    <dbReference type="NCBI Taxonomy" id="60516"/>
    <lineage>
        <taxon>Eukaryota</taxon>
        <taxon>Metazoa</taxon>
        <taxon>Spiralia</taxon>
        <taxon>Lophotrochozoa</taxon>
        <taxon>Platyhelminthes</taxon>
        <taxon>Cestoda</taxon>
        <taxon>Eucestoda</taxon>
        <taxon>Diphyllobothriidea</taxon>
        <taxon>Diphyllobothriidae</taxon>
        <taxon>Dibothriocephalus</taxon>
    </lineage>
</organism>
<proteinExistence type="predicted"/>
<accession>A0A3P7NSE6</accession>
<protein>
    <submittedName>
        <fullName evidence="1">Uncharacterized protein</fullName>
    </submittedName>
</protein>
<dbReference type="OrthoDB" id="10063766at2759"/>
<dbReference type="AlphaFoldDB" id="A0A3P7NSE6"/>
<dbReference type="EMBL" id="UYRU01089724">
    <property type="protein sequence ID" value="VDN36867.1"/>
    <property type="molecule type" value="Genomic_DNA"/>
</dbReference>
<sequence length="104" mass="11762">MVYSLNGIQLQEVDAQKDLRVCISMPPKPSLHCAKEAKYAMPVLYLVKRAFCVFDKDCFAKVFGTFLRPKLAFAIQALKPWTAKDLNSLEKVRRRATKLVTGQG</sequence>
<name>A0A3P7NSE6_DIBLA</name>
<evidence type="ECO:0000313" key="2">
    <source>
        <dbReference type="Proteomes" id="UP000281553"/>
    </source>
</evidence>
<evidence type="ECO:0000313" key="1">
    <source>
        <dbReference type="EMBL" id="VDN36867.1"/>
    </source>
</evidence>
<reference evidence="1 2" key="1">
    <citation type="submission" date="2018-11" db="EMBL/GenBank/DDBJ databases">
        <authorList>
            <consortium name="Pathogen Informatics"/>
        </authorList>
    </citation>
    <scope>NUCLEOTIDE SEQUENCE [LARGE SCALE GENOMIC DNA]</scope>
</reference>